<evidence type="ECO:0000313" key="5">
    <source>
        <dbReference type="EMBL" id="ADL06710.1"/>
    </source>
</evidence>
<dbReference type="OrthoDB" id="9788681at2"/>
<evidence type="ECO:0000256" key="1">
    <source>
        <dbReference type="ARBA" id="ARBA00010688"/>
    </source>
</evidence>
<protein>
    <submittedName>
        <fullName evidence="5">PfkB domain protein</fullName>
    </submittedName>
</protein>
<dbReference type="InterPro" id="IPR011611">
    <property type="entry name" value="PfkB_dom"/>
</dbReference>
<dbReference type="InterPro" id="IPR029056">
    <property type="entry name" value="Ribokinase-like"/>
</dbReference>
<name>D9R3I9_LACSW</name>
<keyword evidence="3" id="KW-0418">Kinase</keyword>
<dbReference type="PANTHER" id="PTHR43320:SF3">
    <property type="entry name" value="CARBOHYDRATE KINASE PFKB DOMAIN-CONTAINING PROTEIN"/>
    <property type="match status" value="1"/>
</dbReference>
<sequence>MKEIDVLIAGTPNIDLIVPPYDALPGPGEEIRVDNIYVLCGGGVAITSIGLSKLGMKTMIYGAVHHDLFGEFILQEMQKYGVKVKTRRSEKSTGISIALDVDKDRRFITYDGCVNEVTPKDIPKGLLEKTRHTHLTNYRGRIDLEEYLQFIEDAHGAGATVSMDVGWDDTGCWDECLFEITKKLDVFFINDKELMEYTRASTLDAGIEKLSGYCSHAAIKMGARGSRLLKDGESVYGRAYCVNSLDTTGAGDSFNAGYLYGFLNGLSPEECLKAANFCGASSVQGYGGYVNVPNLKQLKEELK</sequence>
<feature type="domain" description="Carbohydrate kinase PfkB" evidence="4">
    <location>
        <begin position="6"/>
        <end position="293"/>
    </location>
</feature>
<dbReference type="InterPro" id="IPR002173">
    <property type="entry name" value="Carboh/pur_kinase_PfkB_CS"/>
</dbReference>
<dbReference type="AlphaFoldDB" id="D9R3I9"/>
<evidence type="ECO:0000313" key="6">
    <source>
        <dbReference type="Proteomes" id="UP000001662"/>
    </source>
</evidence>
<dbReference type="PROSITE" id="PS00584">
    <property type="entry name" value="PFKB_KINASES_2"/>
    <property type="match status" value="1"/>
</dbReference>
<dbReference type="eggNOG" id="COG0524">
    <property type="taxonomic scope" value="Bacteria"/>
</dbReference>
<dbReference type="PaxDb" id="610130-Closa_4208"/>
<reference evidence="5" key="1">
    <citation type="submission" date="2010-07" db="EMBL/GenBank/DDBJ databases">
        <title>Complete sequence of Clostridium saccharolyticum WM1.</title>
        <authorList>
            <consortium name="US DOE Joint Genome Institute"/>
            <person name="Lucas S."/>
            <person name="Copeland A."/>
            <person name="Lapidus A."/>
            <person name="Cheng J.-F."/>
            <person name="Bruce D."/>
            <person name="Goodwin L."/>
            <person name="Pitluck S."/>
            <person name="Chertkov O."/>
            <person name="Detter J.C."/>
            <person name="Han C."/>
            <person name="Tapia R."/>
            <person name="Land M."/>
            <person name="Hauser L."/>
            <person name="Chang Y.-J."/>
            <person name="Jeffries C."/>
            <person name="Kyrpides N."/>
            <person name="Ivanova N."/>
            <person name="Mikhailova N."/>
            <person name="Mouttaki H."/>
            <person name="Lin L."/>
            <person name="Zhou J."/>
            <person name="Hemme C.L."/>
            <person name="Woyke T."/>
        </authorList>
    </citation>
    <scope>NUCLEOTIDE SEQUENCE [LARGE SCALE GENOMIC DNA]</scope>
    <source>
        <strain evidence="5">WM1</strain>
    </source>
</reference>
<proteinExistence type="inferred from homology"/>
<dbReference type="Proteomes" id="UP000001662">
    <property type="component" value="Chromosome"/>
</dbReference>
<organism evidence="5 6">
    <name type="scientific">Lacrimispora saccharolytica (strain ATCC 35040 / DSM 2544 / NRCC 2533 / WM1)</name>
    <name type="common">Clostridium saccharolyticum</name>
    <dbReference type="NCBI Taxonomy" id="610130"/>
    <lineage>
        <taxon>Bacteria</taxon>
        <taxon>Bacillati</taxon>
        <taxon>Bacillota</taxon>
        <taxon>Clostridia</taxon>
        <taxon>Lachnospirales</taxon>
        <taxon>Lachnospiraceae</taxon>
        <taxon>Lacrimispora</taxon>
    </lineage>
</organism>
<keyword evidence="2" id="KW-0808">Transferase</keyword>
<dbReference type="PANTHER" id="PTHR43320">
    <property type="entry name" value="SUGAR KINASE"/>
    <property type="match status" value="1"/>
</dbReference>
<dbReference type="RefSeq" id="WP_013274762.1">
    <property type="nucleotide sequence ID" value="NC_014376.1"/>
</dbReference>
<dbReference type="EMBL" id="CP002109">
    <property type="protein sequence ID" value="ADL06710.1"/>
    <property type="molecule type" value="Genomic_DNA"/>
</dbReference>
<dbReference type="HOGENOM" id="CLU_027634_6_0_9"/>
<accession>D9R3I9</accession>
<dbReference type="STRING" id="610130.Closa_4208"/>
<evidence type="ECO:0000256" key="2">
    <source>
        <dbReference type="ARBA" id="ARBA00022679"/>
    </source>
</evidence>
<dbReference type="SUPFAM" id="SSF53613">
    <property type="entry name" value="Ribokinase-like"/>
    <property type="match status" value="1"/>
</dbReference>
<dbReference type="GO" id="GO:0016301">
    <property type="term" value="F:kinase activity"/>
    <property type="evidence" value="ECO:0007669"/>
    <property type="project" value="UniProtKB-KW"/>
</dbReference>
<dbReference type="Pfam" id="PF00294">
    <property type="entry name" value="PfkB"/>
    <property type="match status" value="1"/>
</dbReference>
<dbReference type="Gene3D" id="3.40.1190.20">
    <property type="match status" value="1"/>
</dbReference>
<comment type="similarity">
    <text evidence="1">Belongs to the carbohydrate kinase PfkB family.</text>
</comment>
<dbReference type="KEGG" id="csh:Closa_4208"/>
<gene>
    <name evidence="5" type="ordered locus">Closa_4208</name>
</gene>
<evidence type="ECO:0000259" key="4">
    <source>
        <dbReference type="Pfam" id="PF00294"/>
    </source>
</evidence>
<dbReference type="InterPro" id="IPR052700">
    <property type="entry name" value="Carb_kinase_PfkB-like"/>
</dbReference>
<keyword evidence="6" id="KW-1185">Reference proteome</keyword>
<evidence type="ECO:0000256" key="3">
    <source>
        <dbReference type="ARBA" id="ARBA00022777"/>
    </source>
</evidence>